<gene>
    <name evidence="2" type="ORF">TvY486_0021240</name>
</gene>
<evidence type="ECO:0000313" key="2">
    <source>
        <dbReference type="EMBL" id="CCD19423.1"/>
    </source>
</evidence>
<name>F9WPE6_TRYVY</name>
<evidence type="ECO:0000256" key="1">
    <source>
        <dbReference type="SAM" id="MobiDB-lite"/>
    </source>
</evidence>
<feature type="compositionally biased region" description="Low complexity" evidence="1">
    <location>
        <begin position="140"/>
        <end position="152"/>
    </location>
</feature>
<feature type="region of interest" description="Disordered" evidence="1">
    <location>
        <begin position="129"/>
        <end position="168"/>
    </location>
</feature>
<dbReference type="VEuPathDB" id="TriTrypDB:TvY486_0021240"/>
<keyword evidence="3" id="KW-1185">Reference proteome</keyword>
<evidence type="ECO:0000313" key="3">
    <source>
        <dbReference type="Proteomes" id="UP000009027"/>
    </source>
</evidence>
<sequence length="265" mass="27114">MVSAMPALAASPSASVVQANCASLCAAMATNPGAVVSSFPASLPILAVFVSFSSAALRAACDALYVVGPGPCCAPSVSSPVAARHMANISGAARSQLSPTFFFATSPLSQSSAAVVALPILRPSSSAMPKTLNSSHAARKSPAVSPASASPSWVHSEQDKQTPSRHSARAVTFMSPSLLLASHDDPACLAHRWPIDRANAVRGAHAPHASRLPARRLRAVRAACAPSFPLCRCRERSEALGPHVRPPSPCHGRGGAPSPPAVSTR</sequence>
<reference evidence="2 3" key="1">
    <citation type="journal article" date="2012" name="Proc. Natl. Acad. Sci. U.S.A.">
        <title>Antigenic diversity is generated by distinct evolutionary mechanisms in African trypanosome species.</title>
        <authorList>
            <person name="Jackson A.P."/>
            <person name="Berry A."/>
            <person name="Aslett M."/>
            <person name="Allison H.C."/>
            <person name="Burton P."/>
            <person name="Vavrova-Anderson J."/>
            <person name="Brown R."/>
            <person name="Browne H."/>
            <person name="Corton N."/>
            <person name="Hauser H."/>
            <person name="Gamble J."/>
            <person name="Gilderthorp R."/>
            <person name="Marcello L."/>
            <person name="McQuillan J."/>
            <person name="Otto T.D."/>
            <person name="Quail M.A."/>
            <person name="Sanders M.J."/>
            <person name="van Tonder A."/>
            <person name="Ginger M.L."/>
            <person name="Field M.C."/>
            <person name="Barry J.D."/>
            <person name="Hertz-Fowler C."/>
            <person name="Berriman M."/>
        </authorList>
    </citation>
    <scope>NUCLEOTIDE SEQUENCE</scope>
    <source>
        <strain evidence="2 3">Y486</strain>
    </source>
</reference>
<organism evidence="2 3">
    <name type="scientific">Trypanosoma vivax (strain Y486)</name>
    <dbReference type="NCBI Taxonomy" id="1055687"/>
    <lineage>
        <taxon>Eukaryota</taxon>
        <taxon>Discoba</taxon>
        <taxon>Euglenozoa</taxon>
        <taxon>Kinetoplastea</taxon>
        <taxon>Metakinetoplastina</taxon>
        <taxon>Trypanosomatida</taxon>
        <taxon>Trypanosomatidae</taxon>
        <taxon>Trypanosoma</taxon>
        <taxon>Duttonella</taxon>
    </lineage>
</organism>
<protein>
    <submittedName>
        <fullName evidence="2">Uncharacterized protein</fullName>
    </submittedName>
</protein>
<feature type="region of interest" description="Disordered" evidence="1">
    <location>
        <begin position="241"/>
        <end position="265"/>
    </location>
</feature>
<dbReference type="Proteomes" id="UP000009027">
    <property type="component" value="Unassembled WGS sequence"/>
</dbReference>
<proteinExistence type="predicted"/>
<accession>F9WPE6</accession>
<dbReference type="EMBL" id="CAEX01003397">
    <property type="protein sequence ID" value="CCD19423.1"/>
    <property type="molecule type" value="Genomic_DNA"/>
</dbReference>
<dbReference type="AlphaFoldDB" id="F9WPE6"/>